<organism evidence="3 4">
    <name type="scientific">Pontibacter ummariensis</name>
    <dbReference type="NCBI Taxonomy" id="1610492"/>
    <lineage>
        <taxon>Bacteria</taxon>
        <taxon>Pseudomonadati</taxon>
        <taxon>Bacteroidota</taxon>
        <taxon>Cytophagia</taxon>
        <taxon>Cytophagales</taxon>
        <taxon>Hymenobacteraceae</taxon>
        <taxon>Pontibacter</taxon>
    </lineage>
</organism>
<dbReference type="InterPro" id="IPR010496">
    <property type="entry name" value="AL/BT2_dom"/>
</dbReference>
<evidence type="ECO:0000313" key="4">
    <source>
        <dbReference type="Proteomes" id="UP000198432"/>
    </source>
</evidence>
<feature type="chain" id="PRO_5012805604" description="3-keto-alpha-glucoside-1,2-lyase/3-keto-2-hydroxy-glucal hydratase domain-containing protein" evidence="1">
    <location>
        <begin position="36"/>
        <end position="471"/>
    </location>
</feature>
<feature type="domain" description="3-keto-alpha-glucoside-1,2-lyase/3-keto-2-hydroxy-glucal hydratase" evidence="2">
    <location>
        <begin position="261"/>
        <end position="469"/>
    </location>
</feature>
<evidence type="ECO:0000256" key="1">
    <source>
        <dbReference type="SAM" id="SignalP"/>
    </source>
</evidence>
<dbReference type="Gene3D" id="2.60.120.560">
    <property type="entry name" value="Exo-inulinase, domain 1"/>
    <property type="match status" value="2"/>
</dbReference>
<feature type="domain" description="3-keto-alpha-glucoside-1,2-lyase/3-keto-2-hydroxy-glucal hydratase" evidence="2">
    <location>
        <begin position="41"/>
        <end position="230"/>
    </location>
</feature>
<name>A0A239G3J3_9BACT</name>
<dbReference type="Pfam" id="PF06439">
    <property type="entry name" value="3keto-disac_hyd"/>
    <property type="match status" value="2"/>
</dbReference>
<sequence length="471" mass="52251">MKLTNSRGKRSRMSLALVSLLVAGTAVFSNSPASAQTSSKGWTKLFDGKTLNGWKRVAGEASYEVKDGTIVGTAVMNTPNTFLITEKEYGDFVLELDVMLESDQSNSGVQTRSHYDPSGNNGKCRVYGRQVEFDPSARAWSGGIYDEARRGWLYPLTLNPKAQQAFKVGEYNRVRIESIGNETKTWINGVPTAYVVDTLDDKGFIGLQVHSVSSAEQAGKKVYFKDIRIKTKDLKPTPFPAGVYVVNNVPNTLTDYETQHGWKLLFDGKSTKGWKGAYKTAFPEKGWQVQDGMLTVLPAGGGESTNGGDIVTTDKYSAFDLSFDFKLTPGANSGVKYFVTLSEHNPGSAIGLEYQVLDDKLHPDAKMGRDGNRTLASLYDLITADKQERFLRPIGEWNKGRVVVYPDNKVEHYLNGVKVLEYTRGAEEYRALVANSKYKDWENFGEAPEGHILLQDHGNKVSFRSIKLKEL</sequence>
<dbReference type="EMBL" id="FZOQ01000010">
    <property type="protein sequence ID" value="SNS63767.1"/>
    <property type="molecule type" value="Genomic_DNA"/>
</dbReference>
<dbReference type="Proteomes" id="UP000198432">
    <property type="component" value="Unassembled WGS sequence"/>
</dbReference>
<accession>A0A239G3J3</accession>
<dbReference type="AlphaFoldDB" id="A0A239G3J3"/>
<reference evidence="4" key="1">
    <citation type="submission" date="2017-06" db="EMBL/GenBank/DDBJ databases">
        <authorList>
            <person name="Varghese N."/>
            <person name="Submissions S."/>
        </authorList>
    </citation>
    <scope>NUCLEOTIDE SEQUENCE [LARGE SCALE GENOMIC DNA]</scope>
    <source>
        <strain evidence="4">NKM1</strain>
    </source>
</reference>
<keyword evidence="1" id="KW-0732">Signal</keyword>
<protein>
    <recommendedName>
        <fullName evidence="2">3-keto-alpha-glucoside-1,2-lyase/3-keto-2-hydroxy-glucal hydratase domain-containing protein</fullName>
    </recommendedName>
</protein>
<gene>
    <name evidence="3" type="ORF">SAMN06296052_11051</name>
</gene>
<evidence type="ECO:0000259" key="2">
    <source>
        <dbReference type="Pfam" id="PF06439"/>
    </source>
</evidence>
<keyword evidence="4" id="KW-1185">Reference proteome</keyword>
<feature type="signal peptide" evidence="1">
    <location>
        <begin position="1"/>
        <end position="35"/>
    </location>
</feature>
<dbReference type="GO" id="GO:0016787">
    <property type="term" value="F:hydrolase activity"/>
    <property type="evidence" value="ECO:0007669"/>
    <property type="project" value="InterPro"/>
</dbReference>
<evidence type="ECO:0000313" key="3">
    <source>
        <dbReference type="EMBL" id="SNS63767.1"/>
    </source>
</evidence>
<proteinExistence type="predicted"/>
<dbReference type="RefSeq" id="WP_245842509.1">
    <property type="nucleotide sequence ID" value="NZ_FZOQ01000010.1"/>
</dbReference>